<reference evidence="1" key="1">
    <citation type="submission" date="2019-12" db="EMBL/GenBank/DDBJ databases">
        <title>Novel species isolated from a subtropical stream in China.</title>
        <authorList>
            <person name="Lu H."/>
        </authorList>
    </citation>
    <scope>NUCLEOTIDE SEQUENCE [LARGE SCALE GENOMIC DNA]</scope>
    <source>
        <strain evidence="1">FT81W</strain>
    </source>
</reference>
<sequence>MPTPAQQGFEAGIMREEPAHPFLRRSSMEREYLAGFKRGQERRAWLDARGQQRVQIVVEQCAPGDWHWAVLVEKCLYAEGSEKTELAASQACEDANMARVSG</sequence>
<protein>
    <submittedName>
        <fullName evidence="1">Uncharacterized protein</fullName>
    </submittedName>
</protein>
<comment type="caution">
    <text evidence="1">The sequence shown here is derived from an EMBL/GenBank/DDBJ whole genome shotgun (WGS) entry which is preliminary data.</text>
</comment>
<evidence type="ECO:0000313" key="2">
    <source>
        <dbReference type="Proteomes" id="UP000447355"/>
    </source>
</evidence>
<gene>
    <name evidence="1" type="ORF">GTP90_01490</name>
</gene>
<evidence type="ECO:0000313" key="1">
    <source>
        <dbReference type="EMBL" id="MYM92529.1"/>
    </source>
</evidence>
<name>A0A845GIN4_9BURK</name>
<dbReference type="Proteomes" id="UP000447355">
    <property type="component" value="Unassembled WGS sequence"/>
</dbReference>
<accession>A0A845GIN4</accession>
<organism evidence="1 2">
    <name type="scientific">Duganella vulcania</name>
    <dbReference type="NCBI Taxonomy" id="2692166"/>
    <lineage>
        <taxon>Bacteria</taxon>
        <taxon>Pseudomonadati</taxon>
        <taxon>Pseudomonadota</taxon>
        <taxon>Betaproteobacteria</taxon>
        <taxon>Burkholderiales</taxon>
        <taxon>Oxalobacteraceae</taxon>
        <taxon>Telluria group</taxon>
        <taxon>Duganella</taxon>
    </lineage>
</organism>
<dbReference type="AlphaFoldDB" id="A0A845GIN4"/>
<dbReference type="EMBL" id="WWCX01000001">
    <property type="protein sequence ID" value="MYM92529.1"/>
    <property type="molecule type" value="Genomic_DNA"/>
</dbReference>
<proteinExistence type="predicted"/>
<dbReference type="RefSeq" id="WP_161081793.1">
    <property type="nucleotide sequence ID" value="NZ_WWCX01000001.1"/>
</dbReference>